<dbReference type="EMBL" id="LT853692">
    <property type="protein sequence ID" value="SMQ46235.1"/>
    <property type="molecule type" value="Genomic_DNA"/>
</dbReference>
<dbReference type="Gene3D" id="3.50.50.60">
    <property type="entry name" value="FAD/NAD(P)-binding domain"/>
    <property type="match status" value="2"/>
</dbReference>
<sequence>MAGAFDAAPRTMRDMMEKDPTLDVKNDADEANGETPSPAERYGEPLPSNWIPMYRKPLRSPTRKPRIACIGAGISAMTLAYKIYHEQTNLDCEMWLVNTYPGVACDVPAHIYTFPFEPNPDWNAFYASGGEILEYFNKTVGKYALDRDVKCDHRVVNAEWNPDGGKWRLKVETKAGIVEDECDVLVSAVGFLSKWKWPEIPGLHDFNGQLMHSASWDNLFDSKDRKIGVIGNGSSAIQIIPKVVEKAETLTNFIRHPTYITPGLGSGAIGGKVQYYYTEEERKRFRDDPEELKQYRKRIQAASNRAFDMFVKGSEAQEQGKKATQDQMREKLCGDAELATKLIPDYEVGCRRATPGPGYLEAFLRENVSLVTDPIQAIESAGIRTQDGTLHEFDTIVCATGFDVSHRPPFPLIGRDGLSLAKAWEKEPLSYMSLCASQFPNFFTFSGPNSPTGHGSLMAGLGWSADYICQWLKKMMEEDIKSIDVKQEAQDEFNTYSDEIMQTLAWSGGCQSWYKNHRKNGKVTAVWAGSVLSYHDMIEHLRPEDFNISYRSRNRFRFMAMIYMKKANNAPPRAPPAAMMGTAVAGATPPDFVDVDALVELAAEEEPEALVVLAPAAADVPLVVLLVLKEAEEDLLELAEEGVVAAAPAAPVLDAVEDEAPDLEAEDETKDEEDPDLEAEEEEGCAVARAAMPRTKIVENCIVGEVVLGSGVKTRVFDWKRGIERLHRAVLRHPGIQSRQYQHMLSTTFESRHSIAARPWSAQHNGDSTSSAY</sequence>
<dbReference type="Pfam" id="PF00743">
    <property type="entry name" value="FMO-like"/>
    <property type="match status" value="1"/>
</dbReference>
<reference evidence="6 7" key="1">
    <citation type="submission" date="2016-06" db="EMBL/GenBank/DDBJ databases">
        <authorList>
            <person name="Kjaerup R.B."/>
            <person name="Dalgaard T.S."/>
            <person name="Juul-Madsen H.R."/>
        </authorList>
    </citation>
    <scope>NUCLEOTIDE SEQUENCE [LARGE SCALE GENOMIC DNA]</scope>
</reference>
<proteinExistence type="inferred from homology"/>
<dbReference type="Proteomes" id="UP000215127">
    <property type="component" value="Chromosome 1"/>
</dbReference>
<dbReference type="InterPro" id="IPR051209">
    <property type="entry name" value="FAD-bind_Monooxygenase_sf"/>
</dbReference>
<dbReference type="GO" id="GO:0050660">
    <property type="term" value="F:flavin adenine dinucleotide binding"/>
    <property type="evidence" value="ECO:0007669"/>
    <property type="project" value="InterPro"/>
</dbReference>
<dbReference type="GO" id="GO:0004499">
    <property type="term" value="F:N,N-dimethylaniline monooxygenase activity"/>
    <property type="evidence" value="ECO:0007669"/>
    <property type="project" value="InterPro"/>
</dbReference>
<dbReference type="AlphaFoldDB" id="A0A1X7RFR0"/>
<evidence type="ECO:0000256" key="1">
    <source>
        <dbReference type="ARBA" id="ARBA00010139"/>
    </source>
</evidence>
<dbReference type="PANTHER" id="PTHR42877">
    <property type="entry name" value="L-ORNITHINE N(5)-MONOOXYGENASE-RELATED"/>
    <property type="match status" value="1"/>
</dbReference>
<evidence type="ECO:0000256" key="5">
    <source>
        <dbReference type="SAM" id="MobiDB-lite"/>
    </source>
</evidence>
<gene>
    <name evidence="6" type="ORF">ZT3D7_G1380</name>
</gene>
<name>A0A1X7RFR0_ZYMT9</name>
<evidence type="ECO:0000256" key="4">
    <source>
        <dbReference type="ARBA" id="ARBA00023002"/>
    </source>
</evidence>
<feature type="compositionally biased region" description="Basic and acidic residues" evidence="5">
    <location>
        <begin position="11"/>
        <end position="28"/>
    </location>
</feature>
<dbReference type="SUPFAM" id="SSF51905">
    <property type="entry name" value="FAD/NAD(P)-binding domain"/>
    <property type="match status" value="2"/>
</dbReference>
<feature type="region of interest" description="Disordered" evidence="5">
    <location>
        <begin position="1"/>
        <end position="45"/>
    </location>
</feature>
<keyword evidence="4" id="KW-0560">Oxidoreductase</keyword>
<accession>A0A1X7RFR0</accession>
<evidence type="ECO:0008006" key="8">
    <source>
        <dbReference type="Google" id="ProtNLM"/>
    </source>
</evidence>
<feature type="region of interest" description="Disordered" evidence="5">
    <location>
        <begin position="660"/>
        <end position="679"/>
    </location>
</feature>
<evidence type="ECO:0000256" key="3">
    <source>
        <dbReference type="ARBA" id="ARBA00022827"/>
    </source>
</evidence>
<evidence type="ECO:0000256" key="2">
    <source>
        <dbReference type="ARBA" id="ARBA00022630"/>
    </source>
</evidence>
<dbReference type="InterPro" id="IPR020946">
    <property type="entry name" value="Flavin_mOase-like"/>
</dbReference>
<organism evidence="6 7">
    <name type="scientific">Zymoseptoria tritici (strain ST99CH_3D7)</name>
    <dbReference type="NCBI Taxonomy" id="1276538"/>
    <lineage>
        <taxon>Eukaryota</taxon>
        <taxon>Fungi</taxon>
        <taxon>Dikarya</taxon>
        <taxon>Ascomycota</taxon>
        <taxon>Pezizomycotina</taxon>
        <taxon>Dothideomycetes</taxon>
        <taxon>Dothideomycetidae</taxon>
        <taxon>Mycosphaerellales</taxon>
        <taxon>Mycosphaerellaceae</taxon>
        <taxon>Zymoseptoria</taxon>
    </lineage>
</organism>
<dbReference type="PANTHER" id="PTHR42877:SF11">
    <property type="entry name" value="MONOOXYGENASE, PUTATIVE (AFU_ORTHOLOGUE AFUA_6G13790)-RELATED"/>
    <property type="match status" value="1"/>
</dbReference>
<dbReference type="GO" id="GO:0050661">
    <property type="term" value="F:NADP binding"/>
    <property type="evidence" value="ECO:0007669"/>
    <property type="project" value="InterPro"/>
</dbReference>
<evidence type="ECO:0000313" key="7">
    <source>
        <dbReference type="Proteomes" id="UP000215127"/>
    </source>
</evidence>
<dbReference type="InterPro" id="IPR036188">
    <property type="entry name" value="FAD/NAD-bd_sf"/>
</dbReference>
<keyword evidence="7" id="KW-1185">Reference proteome</keyword>
<comment type="similarity">
    <text evidence="1">Belongs to the FAD-binding monooxygenase family.</text>
</comment>
<keyword evidence="2" id="KW-0285">Flavoprotein</keyword>
<keyword evidence="3" id="KW-0274">FAD</keyword>
<protein>
    <recommendedName>
        <fullName evidence="8">FAD/NAD(P)-binding domain-containing protein</fullName>
    </recommendedName>
</protein>
<evidence type="ECO:0000313" key="6">
    <source>
        <dbReference type="EMBL" id="SMQ46235.1"/>
    </source>
</evidence>